<feature type="transmembrane region" description="Helical" evidence="1">
    <location>
        <begin position="7"/>
        <end position="27"/>
    </location>
</feature>
<dbReference type="RefSeq" id="WP_130432165.1">
    <property type="nucleotide sequence ID" value="NZ_SHKP01000006.1"/>
</dbReference>
<keyword evidence="1" id="KW-0812">Transmembrane</keyword>
<name>A0A4Q7VNL0_9BURK</name>
<dbReference type="Proteomes" id="UP000293671">
    <property type="component" value="Unassembled WGS sequence"/>
</dbReference>
<proteinExistence type="predicted"/>
<dbReference type="AlphaFoldDB" id="A0A4Q7VNL0"/>
<accession>A0A4Q7VNL0</accession>
<evidence type="ECO:0000313" key="3">
    <source>
        <dbReference type="Proteomes" id="UP000293671"/>
    </source>
</evidence>
<reference evidence="2 3" key="1">
    <citation type="submission" date="2019-02" db="EMBL/GenBank/DDBJ databases">
        <title>Genomic Encyclopedia of Type Strains, Phase IV (KMG-IV): sequencing the most valuable type-strain genomes for metagenomic binning, comparative biology and taxonomic classification.</title>
        <authorList>
            <person name="Goeker M."/>
        </authorList>
    </citation>
    <scope>NUCLEOTIDE SEQUENCE [LARGE SCALE GENOMIC DNA]</scope>
    <source>
        <strain evidence="2 3">DSM 19570</strain>
    </source>
</reference>
<feature type="transmembrane region" description="Helical" evidence="1">
    <location>
        <begin position="33"/>
        <end position="57"/>
    </location>
</feature>
<evidence type="ECO:0000256" key="1">
    <source>
        <dbReference type="SAM" id="Phobius"/>
    </source>
</evidence>
<dbReference type="EMBL" id="SHKP01000006">
    <property type="protein sequence ID" value="RZT97902.1"/>
    <property type="molecule type" value="Genomic_DNA"/>
</dbReference>
<gene>
    <name evidence="2" type="ORF">EV670_2302</name>
</gene>
<evidence type="ECO:0000313" key="2">
    <source>
        <dbReference type="EMBL" id="RZT97902.1"/>
    </source>
</evidence>
<sequence>MHHYIGIVLGAIVSYSLLLLFHGGRFVSDPNSAYMVAVSSGAIVAALWPWLLGLWLARRLRARQRARVQSEVSRQIAKKQDQPPTH</sequence>
<keyword evidence="1" id="KW-0472">Membrane</keyword>
<keyword evidence="3" id="KW-1185">Reference proteome</keyword>
<keyword evidence="1" id="KW-1133">Transmembrane helix</keyword>
<comment type="caution">
    <text evidence="2">The sequence shown here is derived from an EMBL/GenBank/DDBJ whole genome shotgun (WGS) entry which is preliminary data.</text>
</comment>
<protein>
    <submittedName>
        <fullName evidence="2">Uncharacterized protein</fullName>
    </submittedName>
</protein>
<organism evidence="2 3">
    <name type="scientific">Rivibacter subsaxonicus</name>
    <dbReference type="NCBI Taxonomy" id="457575"/>
    <lineage>
        <taxon>Bacteria</taxon>
        <taxon>Pseudomonadati</taxon>
        <taxon>Pseudomonadota</taxon>
        <taxon>Betaproteobacteria</taxon>
        <taxon>Burkholderiales</taxon>
        <taxon>Rivibacter</taxon>
    </lineage>
</organism>